<dbReference type="PANTHER" id="PTHR30536:SF5">
    <property type="entry name" value="ALTRONATE DEHYDRATASE"/>
    <property type="match status" value="1"/>
</dbReference>
<proteinExistence type="inferred from homology"/>
<dbReference type="RefSeq" id="WP_009898047.1">
    <property type="nucleotide sequence ID" value="NZ_BBYB01000112.1"/>
</dbReference>
<evidence type="ECO:0000259" key="3">
    <source>
        <dbReference type="Pfam" id="PF04295"/>
    </source>
</evidence>
<dbReference type="Pfam" id="PF20629">
    <property type="entry name" value="GD_AH_C"/>
    <property type="match status" value="1"/>
</dbReference>
<name>A0A031WLE6_CLODI</name>
<dbReference type="GO" id="GO:0019698">
    <property type="term" value="P:D-galacturonate catabolic process"/>
    <property type="evidence" value="ECO:0007669"/>
    <property type="project" value="TreeGrafter"/>
</dbReference>
<dbReference type="GO" id="GO:0008867">
    <property type="term" value="F:galactarate dehydratase activity"/>
    <property type="evidence" value="ECO:0007669"/>
    <property type="project" value="UniProtKB-EC"/>
</dbReference>
<evidence type="ECO:0000313" key="7">
    <source>
        <dbReference type="EMBL" id="CDS94930.1"/>
    </source>
</evidence>
<dbReference type="InterPro" id="IPR048332">
    <property type="entry name" value="GD_AH_C"/>
</dbReference>
<dbReference type="GO" id="GO:0008789">
    <property type="term" value="F:altronate dehydratase activity"/>
    <property type="evidence" value="ECO:0007669"/>
    <property type="project" value="UniProtKB-EC"/>
</dbReference>
<dbReference type="Proteomes" id="UP000411588">
    <property type="component" value="Unassembled WGS sequence"/>
</dbReference>
<dbReference type="PANTHER" id="PTHR30536">
    <property type="entry name" value="ALTRONATE/GALACTARATE DEHYDRATASE"/>
    <property type="match status" value="1"/>
</dbReference>
<dbReference type="EC" id="4.2.1.42" evidence="8"/>
<evidence type="ECO:0000259" key="4">
    <source>
        <dbReference type="Pfam" id="PF20629"/>
    </source>
</evidence>
<reference evidence="6" key="1">
    <citation type="submission" date="2014-07" db="EMBL/GenBank/DDBJ databases">
        <authorList>
            <person name="Monot Marc"/>
        </authorList>
    </citation>
    <scope>NUCLEOTIDE SEQUENCE</scope>
    <source>
        <strain evidence="7">7032989</strain>
        <strain evidence="6">7032994</strain>
    </source>
</reference>
<dbReference type="KEGG" id="pdf:CD630DERM_28720"/>
<dbReference type="InterPro" id="IPR052172">
    <property type="entry name" value="UxaA_altronate/galactarate_dh"/>
</dbReference>
<dbReference type="EMBL" id="CAADAN010000002">
    <property type="protein sequence ID" value="VFD29861.1"/>
    <property type="molecule type" value="Genomic_DNA"/>
</dbReference>
<evidence type="ECO:0000313" key="8">
    <source>
        <dbReference type="EMBL" id="VFD29861.1"/>
    </source>
</evidence>
<accession>A0A031WLE6</accession>
<dbReference type="EC" id="4.2.1.7" evidence="6"/>
<keyword evidence="6" id="KW-0378">Hydrolase</keyword>
<feature type="domain" description="D-galactarate/Altronate dehydratase second" evidence="3">
    <location>
        <begin position="5"/>
        <end position="132"/>
    </location>
</feature>
<dbReference type="EMBL" id="LK932525">
    <property type="protein sequence ID" value="CDS88666.1"/>
    <property type="molecule type" value="Genomic_DNA"/>
</dbReference>
<evidence type="ECO:0000313" key="6">
    <source>
        <dbReference type="EMBL" id="CDS89271.1"/>
    </source>
</evidence>
<gene>
    <name evidence="6" type="primary">uxaA</name>
    <name evidence="8" type="synonym">uxaA_1</name>
    <name evidence="7" type="ORF">BN1095_20108</name>
    <name evidence="5" type="ORF">BN1096_700094</name>
    <name evidence="6" type="ORF">BN1097_710095</name>
    <name evidence="8" type="ORF">SAMEA1402399_00833</name>
</gene>
<dbReference type="AlphaFoldDB" id="A0A031WLE6"/>
<dbReference type="GO" id="GO:0016787">
    <property type="term" value="F:hydrolase activity"/>
    <property type="evidence" value="ECO:0007669"/>
    <property type="project" value="UniProtKB-KW"/>
</dbReference>
<sequence length="387" mass="40893">MKLMGYLRENGQFGIRNHVLIIPTSVCSSETATRIASLVPGAIAIPHQHGCCQIGSDIELTAKTLIGFGKNPNVAAVLVVGLGCDGIQAKELASEIATTGKKVDYVVIQECGGTLKTVSKGAEIVSKMAREVSKEVRVEFGMSEITLALECGGSDPTSGIASNPSIGVASNLLVDEGGSSILSETTEVIGAEHLLATRFEDEEMKDKFLKFVSDVEKRAIAMGEDLRSGQPTPGNKTGGLSTIEEKSLGCMYKAGNKPFKGALEYADIVPPDKKGLYFMDTPGQDIDSITGMVAGGAQIVIFSTGRGTPTGSPISPVIKITGNSDTYNKMPDNIDINAGRIITDGAKIADIGQEIFNEIIEVCNGKHTKAESLGHREFGIYRISSTF</sequence>
<organism evidence="6">
    <name type="scientific">Clostridioides difficile</name>
    <name type="common">Peptoclostridium difficile</name>
    <dbReference type="NCBI Taxonomy" id="1496"/>
    <lineage>
        <taxon>Bacteria</taxon>
        <taxon>Bacillati</taxon>
        <taxon>Bacillota</taxon>
        <taxon>Clostridia</taxon>
        <taxon>Peptostreptococcales</taxon>
        <taxon>Peptostreptococcaceae</taxon>
        <taxon>Clostridioides</taxon>
    </lineage>
</organism>
<dbReference type="EMBL" id="LK932411">
    <property type="protein sequence ID" value="CDS89271.1"/>
    <property type="molecule type" value="Genomic_DNA"/>
</dbReference>
<keyword evidence="2 6" id="KW-0456">Lyase</keyword>
<reference evidence="8 9" key="2">
    <citation type="submission" date="2019-02" db="EMBL/GenBank/DDBJ databases">
        <authorList>
            <consortium name="Pathogen Informatics"/>
        </authorList>
    </citation>
    <scope>NUCLEOTIDE SEQUENCE [LARGE SCALE GENOMIC DNA]</scope>
    <source>
        <strain evidence="9">clo34</strain>
        <strain evidence="8">Clo34</strain>
    </source>
</reference>
<evidence type="ECO:0000313" key="9">
    <source>
        <dbReference type="Proteomes" id="UP000411588"/>
    </source>
</evidence>
<evidence type="ECO:0000256" key="1">
    <source>
        <dbReference type="ARBA" id="ARBA00010986"/>
    </source>
</evidence>
<comment type="similarity">
    <text evidence="1">Belongs to the UxaA family.</text>
</comment>
<feature type="domain" description="D-galactarate/Altronate dehydratase C-terminal" evidence="4">
    <location>
        <begin position="142"/>
        <end position="384"/>
    </location>
</feature>
<dbReference type="EMBL" id="LK932849">
    <property type="protein sequence ID" value="CDS94930.1"/>
    <property type="molecule type" value="Genomic_DNA"/>
</dbReference>
<evidence type="ECO:0000313" key="5">
    <source>
        <dbReference type="EMBL" id="CDS88666.1"/>
    </source>
</evidence>
<protein>
    <submittedName>
        <fullName evidence="6">D-galactate dehydratase/Altronate hydrolase</fullName>
        <ecNumber evidence="8">4.2.1.42</ecNumber>
        <ecNumber evidence="6">4.2.1.7</ecNumber>
    </submittedName>
    <submittedName>
        <fullName evidence="5">Putative altronate hydrolase</fullName>
    </submittedName>
</protein>
<dbReference type="Pfam" id="PF04295">
    <property type="entry name" value="GD_AH_second"/>
    <property type="match status" value="1"/>
</dbReference>
<dbReference type="InterPro" id="IPR007392">
    <property type="entry name" value="GD_AH_second"/>
</dbReference>
<evidence type="ECO:0000256" key="2">
    <source>
        <dbReference type="ARBA" id="ARBA00023239"/>
    </source>
</evidence>